<dbReference type="EMBL" id="CATQJA010000012">
    <property type="protein sequence ID" value="CAJ0557448.1"/>
    <property type="molecule type" value="Genomic_DNA"/>
</dbReference>
<reference evidence="2" key="1">
    <citation type="submission" date="2023-06" db="EMBL/GenBank/DDBJ databases">
        <authorList>
            <person name="Delattre M."/>
        </authorList>
    </citation>
    <scope>NUCLEOTIDE SEQUENCE</scope>
    <source>
        <strain evidence="2">AF72</strain>
    </source>
</reference>
<comment type="caution">
    <text evidence="2">The sequence shown here is derived from an EMBL/GenBank/DDBJ whole genome shotgun (WGS) entry which is preliminary data.</text>
</comment>
<evidence type="ECO:0000256" key="1">
    <source>
        <dbReference type="SAM" id="MobiDB-lite"/>
    </source>
</evidence>
<feature type="region of interest" description="Disordered" evidence="1">
    <location>
        <begin position="35"/>
        <end position="88"/>
    </location>
</feature>
<keyword evidence="3" id="KW-1185">Reference proteome</keyword>
<name>A0AA36C2Y5_9BILA</name>
<gene>
    <name evidence="2" type="ORF">MSPICULIGERA_LOCUS206</name>
</gene>
<evidence type="ECO:0000313" key="2">
    <source>
        <dbReference type="EMBL" id="CAJ0557448.1"/>
    </source>
</evidence>
<proteinExistence type="predicted"/>
<evidence type="ECO:0000313" key="3">
    <source>
        <dbReference type="Proteomes" id="UP001177023"/>
    </source>
</evidence>
<protein>
    <submittedName>
        <fullName evidence="2">Uncharacterized protein</fullName>
    </submittedName>
</protein>
<dbReference type="Proteomes" id="UP001177023">
    <property type="component" value="Unassembled WGS sequence"/>
</dbReference>
<feature type="compositionally biased region" description="Polar residues" evidence="1">
    <location>
        <begin position="53"/>
        <end position="69"/>
    </location>
</feature>
<dbReference type="AlphaFoldDB" id="A0AA36C2Y5"/>
<accession>A0AA36C2Y5</accession>
<organism evidence="2 3">
    <name type="scientific">Mesorhabditis spiculigera</name>
    <dbReference type="NCBI Taxonomy" id="96644"/>
    <lineage>
        <taxon>Eukaryota</taxon>
        <taxon>Metazoa</taxon>
        <taxon>Ecdysozoa</taxon>
        <taxon>Nematoda</taxon>
        <taxon>Chromadorea</taxon>
        <taxon>Rhabditida</taxon>
        <taxon>Rhabditina</taxon>
        <taxon>Rhabditomorpha</taxon>
        <taxon>Rhabditoidea</taxon>
        <taxon>Rhabditidae</taxon>
        <taxon>Mesorhabditinae</taxon>
        <taxon>Mesorhabditis</taxon>
    </lineage>
</organism>
<feature type="non-terminal residue" evidence="2">
    <location>
        <position position="88"/>
    </location>
</feature>
<sequence length="88" mass="9146">MFTLLDGALPRPLDVRGAGRRQVVQRHLGGGFRSSVAGSLSPCELPSAAQRGENVTLSPTAVRRNTTGESAPGVAAEPAEQLASSLHR</sequence>